<keyword evidence="5 6" id="KW-0472">Membrane</keyword>
<evidence type="ECO:0000256" key="1">
    <source>
        <dbReference type="ARBA" id="ARBA00004301"/>
    </source>
</evidence>
<feature type="domain" description="CoV 3a-like viroporin TM" evidence="8">
    <location>
        <begin position="25"/>
        <end position="116"/>
    </location>
</feature>
<dbReference type="GO" id="GO:0033644">
    <property type="term" value="C:host cell membrane"/>
    <property type="evidence" value="ECO:0007669"/>
    <property type="project" value="UniProtKB-SubCell"/>
</dbReference>
<evidence type="ECO:0000256" key="3">
    <source>
        <dbReference type="ARBA" id="ARBA00022870"/>
    </source>
</evidence>
<proteinExistence type="predicted"/>
<dbReference type="InterPro" id="IPR004293">
    <property type="entry name" value="Coronavirus_Orf3a/b"/>
</dbReference>
<reference evidence="10 11" key="1">
    <citation type="submission" date="2020-06" db="EMBL/GenBank/DDBJ databases">
        <title>Complete Alphacoronavirus genome sequence from common vampire bats in Peru.</title>
        <authorList>
            <person name="Bergner L."/>
            <person name="Orton R."/>
            <person name="Streicker D."/>
        </authorList>
    </citation>
    <scope>NUCLEOTIDE SEQUENCE [LARGE SCALE GENOMIC DNA]</scope>
    <source>
        <strain evidence="10">AMA_L_F</strain>
    </source>
</reference>
<dbReference type="EMBL" id="MT663548">
    <property type="protein sequence ID" value="QLE11826.1"/>
    <property type="molecule type" value="Genomic_RNA"/>
</dbReference>
<evidence type="ECO:0000256" key="6">
    <source>
        <dbReference type="PROSITE-ProRule" id="PRU01311"/>
    </source>
</evidence>
<dbReference type="InterPro" id="IPR046446">
    <property type="entry name" value="a/bCoV_VIROPORIN_3A-like_CD"/>
</dbReference>
<feature type="transmembrane region" description="Helical" evidence="7">
    <location>
        <begin position="64"/>
        <end position="85"/>
    </location>
</feature>
<evidence type="ECO:0000313" key="10">
    <source>
        <dbReference type="EMBL" id="QLE11826.1"/>
    </source>
</evidence>
<keyword evidence="3 6" id="KW-1043">Host membrane</keyword>
<organism evidence="10 11">
    <name type="scientific">bat alphacoronavirus isolate AMA_L_F</name>
    <dbReference type="NCBI Taxonomy" id="3070181"/>
    <lineage>
        <taxon>Viruses</taxon>
        <taxon>Riboviria</taxon>
        <taxon>Orthornavirae</taxon>
        <taxon>Pisuviricota</taxon>
        <taxon>Pisoniviricetes</taxon>
        <taxon>Nidovirales</taxon>
        <taxon>Cornidovirineae</taxon>
        <taxon>Coronaviridae</taxon>
        <taxon>Orthocoronavirinae</taxon>
        <taxon>Alphacoronavirus</taxon>
        <taxon>Amalacovirus</taxon>
        <taxon>Alphacoronavirus almalfi</taxon>
        <taxon>Alphacoronavirus AMALF</taxon>
    </lineage>
</organism>
<feature type="transmembrane region" description="Helical" evidence="7">
    <location>
        <begin position="34"/>
        <end position="52"/>
    </location>
</feature>
<keyword evidence="2 6" id="KW-0812">Transmembrane</keyword>
<evidence type="ECO:0000256" key="7">
    <source>
        <dbReference type="SAM" id="Phobius"/>
    </source>
</evidence>
<evidence type="ECO:0000313" key="11">
    <source>
        <dbReference type="Proteomes" id="UP000830517"/>
    </source>
</evidence>
<evidence type="ECO:0000256" key="2">
    <source>
        <dbReference type="ARBA" id="ARBA00022692"/>
    </source>
</evidence>
<accession>A0AA48ZMT3</accession>
<evidence type="ECO:0000259" key="8">
    <source>
        <dbReference type="PROSITE" id="PS51966"/>
    </source>
</evidence>
<dbReference type="PROSITE" id="PS51966">
    <property type="entry name" value="COV_VIROPORIN_3A_TM"/>
    <property type="match status" value="1"/>
</dbReference>
<evidence type="ECO:0000259" key="9">
    <source>
        <dbReference type="PROSITE" id="PS51967"/>
    </source>
</evidence>
<dbReference type="Pfam" id="PF03053">
    <property type="entry name" value="Corona_NS3b"/>
    <property type="match status" value="1"/>
</dbReference>
<dbReference type="Proteomes" id="UP000830517">
    <property type="component" value="Segment"/>
</dbReference>
<dbReference type="PROSITE" id="PS51967">
    <property type="entry name" value="COV_VIROPORIN_3A_CD"/>
    <property type="match status" value="1"/>
</dbReference>
<keyword evidence="11" id="KW-1185">Reference proteome</keyword>
<name>A0AA48ZMT3_9ALPC</name>
<dbReference type="GO" id="GO:0016020">
    <property type="term" value="C:membrane"/>
    <property type="evidence" value="ECO:0007669"/>
    <property type="project" value="UniProtKB-UniRule"/>
</dbReference>
<evidence type="ECO:0000256" key="4">
    <source>
        <dbReference type="ARBA" id="ARBA00022989"/>
    </source>
</evidence>
<feature type="domain" description="CoV 3a-like viroporin CD" evidence="9">
    <location>
        <begin position="120"/>
        <end position="199"/>
    </location>
</feature>
<protein>
    <submittedName>
        <fullName evidence="10">ORF3</fullName>
    </submittedName>
</protein>
<keyword evidence="4 6" id="KW-1133">Transmembrane helix</keyword>
<feature type="transmembrane region" description="Helical" evidence="7">
    <location>
        <begin position="105"/>
        <end position="125"/>
    </location>
</feature>
<evidence type="ECO:0000256" key="5">
    <source>
        <dbReference type="ARBA" id="ARBA00023136"/>
    </source>
</evidence>
<sequence>MLGLFQLGIVQPGTVIDNAPPIVKQITSVAVSQINVLSYLLTSTFVVFFATYKPRSHIGRCLLLVLRVAAMILYGPLVIYLGGYIDGSVISGVLLLRFCYVSYYAYIYRSMQFIIFNSSLLAFVYGRADYYDRKKDEKQFVTLHGGPDYLHFGDSLITIVDRTDLIVAIRGRFDVDLPLVRNATLIDECQLYLFAKEPAVGVVNTSFNLQLYEDVEIS</sequence>
<dbReference type="InterPro" id="IPR046445">
    <property type="entry name" value="a/bCoV_VIROPORIN_3A-like_TM"/>
</dbReference>
<comment type="subcellular location">
    <subcellularLocation>
        <location evidence="1">Host membrane</location>
        <topology evidence="1">Multi-pass membrane protein</topology>
    </subcellularLocation>
</comment>